<dbReference type="InterPro" id="IPR005481">
    <property type="entry name" value="BC-like_N"/>
</dbReference>
<evidence type="ECO:0000256" key="3">
    <source>
        <dbReference type="ARBA" id="ARBA00013058"/>
    </source>
</evidence>
<dbReference type="SUPFAM" id="SSF56059">
    <property type="entry name" value="Glutathione synthetase ATP-binding domain-like"/>
    <property type="match status" value="1"/>
</dbReference>
<dbReference type="Pfam" id="PF02786">
    <property type="entry name" value="CPSase_L_D2"/>
    <property type="match status" value="1"/>
</dbReference>
<keyword evidence="5 9" id="KW-0547">Nucleotide-binding</keyword>
<dbReference type="Proteomes" id="UP000235116">
    <property type="component" value="Chromosome"/>
</dbReference>
<evidence type="ECO:0000313" key="16">
    <source>
        <dbReference type="Proteomes" id="UP000235116"/>
    </source>
</evidence>
<dbReference type="CDD" id="cd06850">
    <property type="entry name" value="biotinyl_domain"/>
    <property type="match status" value="1"/>
</dbReference>
<dbReference type="InterPro" id="IPR011762">
    <property type="entry name" value="COA_CT_N"/>
</dbReference>
<dbReference type="PROSITE" id="PS00188">
    <property type="entry name" value="BIOTIN"/>
    <property type="match status" value="1"/>
</dbReference>
<evidence type="ECO:0000256" key="4">
    <source>
        <dbReference type="ARBA" id="ARBA00022598"/>
    </source>
</evidence>
<dbReference type="KEGG" id="kak:Kalk_15275"/>
<dbReference type="Pfam" id="PF01039">
    <property type="entry name" value="Carboxyl_trans"/>
    <property type="match status" value="1"/>
</dbReference>
<organism evidence="15 16">
    <name type="scientific">Ketobacter alkanivorans</name>
    <dbReference type="NCBI Taxonomy" id="1917421"/>
    <lineage>
        <taxon>Bacteria</taxon>
        <taxon>Pseudomonadati</taxon>
        <taxon>Pseudomonadota</taxon>
        <taxon>Gammaproteobacteria</taxon>
        <taxon>Pseudomonadales</taxon>
        <taxon>Ketobacteraceae</taxon>
        <taxon>Ketobacter</taxon>
    </lineage>
</organism>
<evidence type="ECO:0000259" key="14">
    <source>
        <dbReference type="PROSITE" id="PS50989"/>
    </source>
</evidence>
<evidence type="ECO:0000259" key="13">
    <source>
        <dbReference type="PROSITE" id="PS50980"/>
    </source>
</evidence>
<dbReference type="SUPFAM" id="SSF51246">
    <property type="entry name" value="Rudiment single hybrid motif"/>
    <property type="match status" value="1"/>
</dbReference>
<proteinExistence type="predicted"/>
<dbReference type="Pfam" id="PF02785">
    <property type="entry name" value="Biotin_carb_C"/>
    <property type="match status" value="1"/>
</dbReference>
<dbReference type="SUPFAM" id="SSF52096">
    <property type="entry name" value="ClpP/crotonase"/>
    <property type="match status" value="2"/>
</dbReference>
<feature type="domain" description="CoA carboxyltransferase N-terminal" evidence="13">
    <location>
        <begin position="575"/>
        <end position="845"/>
    </location>
</feature>
<evidence type="ECO:0000256" key="7">
    <source>
        <dbReference type="ARBA" id="ARBA00023267"/>
    </source>
</evidence>
<protein>
    <recommendedName>
        <fullName evidence="3">acetyl-CoA carboxylase</fullName>
        <ecNumber evidence="3">6.4.1.2</ecNumber>
    </recommendedName>
</protein>
<name>A0A2K9LMY1_9GAMM</name>
<dbReference type="InterPro" id="IPR016185">
    <property type="entry name" value="PreATP-grasp_dom_sf"/>
</dbReference>
<dbReference type="InterPro" id="IPR034733">
    <property type="entry name" value="AcCoA_carboxyl_beta"/>
</dbReference>
<dbReference type="InterPro" id="IPR011053">
    <property type="entry name" value="Single_hybrid_motif"/>
</dbReference>
<evidence type="ECO:0000313" key="15">
    <source>
        <dbReference type="EMBL" id="AUM13698.1"/>
    </source>
</evidence>
<evidence type="ECO:0000259" key="11">
    <source>
        <dbReference type="PROSITE" id="PS50975"/>
    </source>
</evidence>
<evidence type="ECO:0000256" key="9">
    <source>
        <dbReference type="PROSITE-ProRule" id="PRU00409"/>
    </source>
</evidence>
<keyword evidence="16" id="KW-1185">Reference proteome</keyword>
<dbReference type="InterPro" id="IPR011761">
    <property type="entry name" value="ATP-grasp"/>
</dbReference>
<gene>
    <name evidence="15" type="ORF">Kalk_15275</name>
</gene>
<evidence type="ECO:0000256" key="8">
    <source>
        <dbReference type="ARBA" id="ARBA00023268"/>
    </source>
</evidence>
<dbReference type="GO" id="GO:2001295">
    <property type="term" value="P:malonyl-CoA biosynthetic process"/>
    <property type="evidence" value="ECO:0007669"/>
    <property type="project" value="UniProtKB-UniPathway"/>
</dbReference>
<feature type="domain" description="CoA carboxyltransferase C-terminal" evidence="14">
    <location>
        <begin position="839"/>
        <end position="1082"/>
    </location>
</feature>
<feature type="domain" description="ATP-grasp" evidence="11">
    <location>
        <begin position="122"/>
        <end position="326"/>
    </location>
</feature>
<dbReference type="RefSeq" id="WP_101895073.1">
    <property type="nucleotide sequence ID" value="NZ_CP022684.1"/>
</dbReference>
<dbReference type="InterPro" id="IPR051602">
    <property type="entry name" value="ACC_Biotin_Carboxylase"/>
</dbReference>
<dbReference type="Gene3D" id="3.30.470.20">
    <property type="entry name" value="ATP-grasp fold, B domain"/>
    <property type="match status" value="1"/>
</dbReference>
<dbReference type="EC" id="6.4.1.2" evidence="3"/>
<keyword evidence="8" id="KW-0511">Multifunctional enzyme</keyword>
<feature type="domain" description="Lipoyl-binding" evidence="10">
    <location>
        <begin position="483"/>
        <end position="558"/>
    </location>
</feature>
<dbReference type="GO" id="GO:0003989">
    <property type="term" value="F:acetyl-CoA carboxylase activity"/>
    <property type="evidence" value="ECO:0007669"/>
    <property type="project" value="UniProtKB-EC"/>
</dbReference>
<dbReference type="Gene3D" id="3.30.1490.20">
    <property type="entry name" value="ATP-grasp fold, A domain"/>
    <property type="match status" value="1"/>
</dbReference>
<dbReference type="InterPro" id="IPR013815">
    <property type="entry name" value="ATP_grasp_subdomain_1"/>
</dbReference>
<dbReference type="UniPathway" id="UPA00655">
    <property type="reaction ID" value="UER00711"/>
</dbReference>
<dbReference type="EMBL" id="CP022684">
    <property type="protein sequence ID" value="AUM13698.1"/>
    <property type="molecule type" value="Genomic_DNA"/>
</dbReference>
<dbReference type="PANTHER" id="PTHR48095">
    <property type="entry name" value="PYRUVATE CARBOXYLASE SUBUNIT A"/>
    <property type="match status" value="1"/>
</dbReference>
<dbReference type="SMART" id="SM00878">
    <property type="entry name" value="Biotin_carb_C"/>
    <property type="match status" value="1"/>
</dbReference>
<dbReference type="SUPFAM" id="SSF51230">
    <property type="entry name" value="Single hybrid motif"/>
    <property type="match status" value="1"/>
</dbReference>
<comment type="cofactor">
    <cofactor evidence="1">
        <name>biotin</name>
        <dbReference type="ChEBI" id="CHEBI:57586"/>
    </cofactor>
</comment>
<dbReference type="InterPro" id="IPR011764">
    <property type="entry name" value="Biotin_carboxylation_dom"/>
</dbReference>
<evidence type="ECO:0000259" key="10">
    <source>
        <dbReference type="PROSITE" id="PS50968"/>
    </source>
</evidence>
<dbReference type="PANTHER" id="PTHR48095:SF5">
    <property type="entry name" value="BLL7292 PROTEIN"/>
    <property type="match status" value="1"/>
</dbReference>
<dbReference type="OrthoDB" id="9803706at2"/>
<dbReference type="SUPFAM" id="SSF52440">
    <property type="entry name" value="PreATP-grasp domain"/>
    <property type="match status" value="1"/>
</dbReference>
<keyword evidence="6 9" id="KW-0067">ATP-binding</keyword>
<dbReference type="FunFam" id="2.40.50.100:FF:000003">
    <property type="entry name" value="Acetyl-CoA carboxylase biotin carboxyl carrier protein"/>
    <property type="match status" value="1"/>
</dbReference>
<dbReference type="GO" id="GO:0046872">
    <property type="term" value="F:metal ion binding"/>
    <property type="evidence" value="ECO:0007669"/>
    <property type="project" value="InterPro"/>
</dbReference>
<evidence type="ECO:0000256" key="2">
    <source>
        <dbReference type="ARBA" id="ARBA00004956"/>
    </source>
</evidence>
<evidence type="ECO:0000259" key="12">
    <source>
        <dbReference type="PROSITE" id="PS50979"/>
    </source>
</evidence>
<dbReference type="GO" id="GO:0005524">
    <property type="term" value="F:ATP binding"/>
    <property type="evidence" value="ECO:0007669"/>
    <property type="project" value="UniProtKB-UniRule"/>
</dbReference>
<evidence type="ECO:0000256" key="6">
    <source>
        <dbReference type="ARBA" id="ARBA00022840"/>
    </source>
</evidence>
<dbReference type="Pfam" id="PF00364">
    <property type="entry name" value="Biotin_lipoyl"/>
    <property type="match status" value="1"/>
</dbReference>
<dbReference type="PROSITE" id="PS50979">
    <property type="entry name" value="BC"/>
    <property type="match status" value="1"/>
</dbReference>
<dbReference type="InterPro" id="IPR029045">
    <property type="entry name" value="ClpP/crotonase-like_dom_sf"/>
</dbReference>
<dbReference type="PROSITE" id="PS50975">
    <property type="entry name" value="ATP_GRASP"/>
    <property type="match status" value="1"/>
</dbReference>
<dbReference type="PROSITE" id="PS50989">
    <property type="entry name" value="COA_CT_CTER"/>
    <property type="match status" value="1"/>
</dbReference>
<keyword evidence="4" id="KW-0436">Ligase</keyword>
<dbReference type="Gene3D" id="3.40.50.20">
    <property type="match status" value="1"/>
</dbReference>
<feature type="domain" description="Biotin carboxylation" evidence="12">
    <location>
        <begin position="4"/>
        <end position="460"/>
    </location>
</feature>
<accession>A0A2K9LMY1</accession>
<dbReference type="InterPro" id="IPR000089">
    <property type="entry name" value="Biotin_lipoyl"/>
</dbReference>
<comment type="pathway">
    <text evidence="2">Lipid metabolism; malonyl-CoA biosynthesis; malonyl-CoA from acetyl-CoA: step 1/1.</text>
</comment>
<dbReference type="AlphaFoldDB" id="A0A2K9LMY1"/>
<dbReference type="PROSITE" id="PS00867">
    <property type="entry name" value="CPSASE_2"/>
    <property type="match status" value="1"/>
</dbReference>
<reference evidence="16" key="1">
    <citation type="submission" date="2017-08" db="EMBL/GenBank/DDBJ databases">
        <title>Direct submision.</title>
        <authorList>
            <person name="Kim S.-J."/>
            <person name="Rhee S.-K."/>
        </authorList>
    </citation>
    <scope>NUCLEOTIDE SEQUENCE [LARGE SCALE GENOMIC DNA]</scope>
    <source>
        <strain evidence="16">GI5</strain>
    </source>
</reference>
<evidence type="ECO:0000256" key="1">
    <source>
        <dbReference type="ARBA" id="ARBA00001953"/>
    </source>
</evidence>
<dbReference type="InterPro" id="IPR005479">
    <property type="entry name" value="CPAse_ATP-bd"/>
</dbReference>
<dbReference type="Gene3D" id="2.40.50.100">
    <property type="match status" value="1"/>
</dbReference>
<keyword evidence="7" id="KW-0092">Biotin</keyword>
<dbReference type="InterPro" id="IPR005482">
    <property type="entry name" value="Biotin_COase_C"/>
</dbReference>
<evidence type="ECO:0000256" key="5">
    <source>
        <dbReference type="ARBA" id="ARBA00022741"/>
    </source>
</evidence>
<dbReference type="Gene3D" id="3.90.226.10">
    <property type="entry name" value="2-enoyl-CoA Hydratase, Chain A, domain 1"/>
    <property type="match status" value="2"/>
</dbReference>
<dbReference type="InterPro" id="IPR011054">
    <property type="entry name" value="Rudment_hybrid_motif"/>
</dbReference>
<dbReference type="PROSITE" id="PS50968">
    <property type="entry name" value="BIOTINYL_LIPOYL"/>
    <property type="match status" value="1"/>
</dbReference>
<dbReference type="Pfam" id="PF00289">
    <property type="entry name" value="Biotin_carb_N"/>
    <property type="match status" value="1"/>
</dbReference>
<dbReference type="InterPro" id="IPR011763">
    <property type="entry name" value="COA_CT_C"/>
</dbReference>
<dbReference type="PROSITE" id="PS50980">
    <property type="entry name" value="COA_CT_NTER"/>
    <property type="match status" value="1"/>
</dbReference>
<dbReference type="InterPro" id="IPR001882">
    <property type="entry name" value="Biotin_BS"/>
</dbReference>
<sequence length="1096" mass="117974">MSHSSKTILIANRGEIAVRIIRTLSELGWRSVAVFAEDDAHSLHVLKADVAIPLTGMGASAYLDQAELLSIAQQHKCDGIHPGYGFLSENREFALACAAAGLTFVGPDADTLGLFGDKARARALAVECNVPVLKGLDHSVSLDEATAFFDALPAGAAMVIKAVSGGGGRGLRVVKDKADIAEAYTRCRSEAQAAFGDGSVYVEQWAPAARHIEVQILGDGSECAHLFERECTLQRRHQKVLEVAPSPSLSPQLKQALYSASLAMARRAHYCGLGTFEFLVFEAGSQDHQSTQFAFIEANPRIQVEHTVTETILGLDLVALQLAVVFGAPLSDLGLTGLVPVGFAIQARINLESLQPDGQVRPSAGVIEGWDSPGGQGVRLDSYVYSGYQTSPRYDSMVAKLIVHSPWGDFGAVLRKLALALNEFRISGVASNLSVLRQLVRHPLVQNNQIDTGFIDRHLVDLLTADDDALLPKHTVHSSQPQAQWALADNGIAAPMQGSVVSLDVQEGQAVRKGDTLLVMDAMKMEHVIQAPAAGAVESLLVNQGDAVMEGQPLLNFRAVEDEEQVDQQVASVDPNYIRPDLQESYDRHGYGLDANRPDAVAKRRAKKQRTARENIADLCDEQSFIEYGPLVIAAQRRRRSLQDLMEKTPGDGMVTGVGRVNGDLFGEDASQCVVMTYDYTVLAGTQGIQNHHKKDRMFELAERMRLPVVLFSEGGGGRPGDTDGLGSSASLDCLAFLYFARLSALVPLVGIASGRNFAGNAALLGCCDVVIATRNANIGMGGPAMIEGGGLGVYSPEQVGPVSVQAANGVVDILVEDEAEATQVAKQYLSYFQGRLSHWEAPDQRLLRTVIPENRLRVYDVRKVLQGLFDVNSVLELRAGFGKGMITALARIEGRAVGVVANNPQYLAGAVDSNGADKASRFMQLCDAFDIPLVFLCDTPGIMVGPEVEKTALVRHAARMFVTAASLSVPFFTVVLRKAYGLGAMTMAGGSMKAPLFTVAWPTGEFGAMGLEGAVKLGFRKELEAITDPQEQKARFDEMVAEMYERGKAVNNATFFEFDDVIDPADTRRWITTGLLSAPAASPRSGKKRPCVDTW</sequence>